<sequence>MDMDEPSEVISVRHEDGGWVWSISSSDPFQHSMKLLRQSTHAFLTYEEARRDAELALEQLREGH</sequence>
<accession>A0AA37MSX5</accession>
<dbReference type="EMBL" id="BPUS01000042">
    <property type="protein sequence ID" value="GJH30631.1"/>
    <property type="molecule type" value="Genomic_DNA"/>
</dbReference>
<name>A0AA37MSX5_9BURK</name>
<evidence type="ECO:0000313" key="1">
    <source>
        <dbReference type="EMBL" id="GJH30631.1"/>
    </source>
</evidence>
<dbReference type="RefSeq" id="WP_238218230.1">
    <property type="nucleotide sequence ID" value="NZ_BPUS01000042.1"/>
</dbReference>
<evidence type="ECO:0000313" key="2">
    <source>
        <dbReference type="Proteomes" id="UP001055111"/>
    </source>
</evidence>
<comment type="caution">
    <text evidence="1">The sequence shown here is derived from an EMBL/GenBank/DDBJ whole genome shotgun (WGS) entry which is preliminary data.</text>
</comment>
<gene>
    <name evidence="1" type="ORF">CBA19CS42_38965</name>
</gene>
<dbReference type="Proteomes" id="UP001055111">
    <property type="component" value="Unassembled WGS sequence"/>
</dbReference>
<proteinExistence type="predicted"/>
<protein>
    <submittedName>
        <fullName evidence="1">Uncharacterized protein</fullName>
    </submittedName>
</protein>
<reference evidence="1" key="1">
    <citation type="submission" date="2022-09" db="EMBL/GenBank/DDBJ databases">
        <title>Isolation and characterization of 3-chlorobenzoate degrading bacteria from soils in Shizuoka.</title>
        <authorList>
            <person name="Ifat A."/>
            <person name="Ogawa N."/>
            <person name="Kimbara K."/>
            <person name="Moriuchi R."/>
            <person name="Dohra H."/>
            <person name="Shintani M."/>
        </authorList>
    </citation>
    <scope>NUCLEOTIDE SEQUENCE</scope>
    <source>
        <strain evidence="1">19CS4-2</strain>
    </source>
</reference>
<dbReference type="AlphaFoldDB" id="A0AA37MSX5"/>
<organism evidence="1 2">
    <name type="scientific">Caballeronia novacaledonica</name>
    <dbReference type="NCBI Taxonomy" id="1544861"/>
    <lineage>
        <taxon>Bacteria</taxon>
        <taxon>Pseudomonadati</taxon>
        <taxon>Pseudomonadota</taxon>
        <taxon>Betaproteobacteria</taxon>
        <taxon>Burkholderiales</taxon>
        <taxon>Burkholderiaceae</taxon>
        <taxon>Caballeronia</taxon>
    </lineage>
</organism>